<dbReference type="SMART" id="SM00132">
    <property type="entry name" value="LIM"/>
    <property type="match status" value="3"/>
</dbReference>
<evidence type="ECO:0000313" key="7">
    <source>
        <dbReference type="EMBL" id="MFH4980443.1"/>
    </source>
</evidence>
<dbReference type="Proteomes" id="UP001608902">
    <property type="component" value="Unassembled WGS sequence"/>
</dbReference>
<dbReference type="FunFam" id="2.10.110.10:FF:000057">
    <property type="entry name" value="Zyxin"/>
    <property type="match status" value="1"/>
</dbReference>
<dbReference type="Pfam" id="PF00412">
    <property type="entry name" value="LIM"/>
    <property type="match status" value="3"/>
</dbReference>
<dbReference type="PANTHER" id="PTHR24219:SF4">
    <property type="entry name" value="LIM DOMAIN-CONTAINING PROTEIN JUB"/>
    <property type="match status" value="1"/>
</dbReference>
<evidence type="ECO:0000256" key="2">
    <source>
        <dbReference type="ARBA" id="ARBA00022833"/>
    </source>
</evidence>
<keyword evidence="3 4" id="KW-0440">LIM domain</keyword>
<evidence type="ECO:0000256" key="5">
    <source>
        <dbReference type="SAM" id="MobiDB-lite"/>
    </source>
</evidence>
<dbReference type="InterPro" id="IPR047247">
    <property type="entry name" value="Ajuba-like_LIM2"/>
</dbReference>
<dbReference type="EMBL" id="JBGFUD010005550">
    <property type="protein sequence ID" value="MFH4980443.1"/>
    <property type="molecule type" value="Genomic_DNA"/>
</dbReference>
<evidence type="ECO:0000256" key="4">
    <source>
        <dbReference type="PROSITE-ProRule" id="PRU00125"/>
    </source>
</evidence>
<comment type="caution">
    <text evidence="7">The sequence shown here is derived from an EMBL/GenBank/DDBJ whole genome shotgun (WGS) entry which is preliminary data.</text>
</comment>
<evidence type="ECO:0000256" key="3">
    <source>
        <dbReference type="ARBA" id="ARBA00023038"/>
    </source>
</evidence>
<proteinExistence type="predicted"/>
<dbReference type="PROSITE" id="PS50023">
    <property type="entry name" value="LIM_DOMAIN_2"/>
    <property type="match status" value="3"/>
</dbReference>
<accession>A0ABD6ETS5</accession>
<feature type="domain" description="LIM zinc-binding" evidence="6">
    <location>
        <begin position="415"/>
        <end position="481"/>
    </location>
</feature>
<keyword evidence="1 4" id="KW-0479">Metal-binding</keyword>
<evidence type="ECO:0000313" key="8">
    <source>
        <dbReference type="Proteomes" id="UP001608902"/>
    </source>
</evidence>
<dbReference type="InterPro" id="IPR047172">
    <property type="entry name" value="Ajuba-like"/>
</dbReference>
<keyword evidence="8" id="KW-1185">Reference proteome</keyword>
<evidence type="ECO:0000259" key="6">
    <source>
        <dbReference type="PROSITE" id="PS50023"/>
    </source>
</evidence>
<sequence>MTDIVDLETRNFLRELDTFGQPPPPQKLFSPVDASLSKDFEKKLHTINVEKRMKIRNGQGKPMTSSVFDQKASPMISKGKIGDLKDEVLLASRPVNRWYERNSGHQHQPIQHRASHITNVSGCRIRSTVSPSESASASGEYYLSPSQSKKCDSDASLSPRCADDISSKSYPKNSIPCNRFDDNGPYNAYRKYSANNDQNAVIHSRIQGNRNGQSSTGPSSCYRFSNEAGNHGSPVSTVRPPWRRQMETSMTVMQNDGSASVSDRRKAYTAISDPFEGQTDETRRELGECGVCEKTVFISDSVALALGHLYHDTCFTCDMCGRKLKGKKFYRAKGKTFCEEDYLYCGMHETAERCVICSHLILDMVLQALGKSYHPQCFRCAKCNKCLDGIPFALGPNGKVYCQEDYHLLFTPLCASCQQSIMPVAKTGEIVRVVANNADYHVECYKCESCGTQLSDEPEKRCYPLKKHLLCRQCHIHWLNSRRDEQTIIDL</sequence>
<feature type="region of interest" description="Disordered" evidence="5">
    <location>
        <begin position="208"/>
        <end position="241"/>
    </location>
</feature>
<dbReference type="CDD" id="cd09355">
    <property type="entry name" value="LIM2_Ajuba_like"/>
    <property type="match status" value="1"/>
</dbReference>
<dbReference type="AlphaFoldDB" id="A0ABD6ETS5"/>
<organism evidence="7 8">
    <name type="scientific">Gnathostoma spinigerum</name>
    <dbReference type="NCBI Taxonomy" id="75299"/>
    <lineage>
        <taxon>Eukaryota</taxon>
        <taxon>Metazoa</taxon>
        <taxon>Ecdysozoa</taxon>
        <taxon>Nematoda</taxon>
        <taxon>Chromadorea</taxon>
        <taxon>Rhabditida</taxon>
        <taxon>Spirurina</taxon>
        <taxon>Gnathostomatomorpha</taxon>
        <taxon>Gnathostomatoidea</taxon>
        <taxon>Gnathostomatidae</taxon>
        <taxon>Gnathostoma</taxon>
    </lineage>
</organism>
<dbReference type="GO" id="GO:0046872">
    <property type="term" value="F:metal ion binding"/>
    <property type="evidence" value="ECO:0007669"/>
    <property type="project" value="UniProtKB-KW"/>
</dbReference>
<protein>
    <recommendedName>
        <fullName evidence="6">LIM zinc-binding domain-containing protein</fullName>
    </recommendedName>
</protein>
<name>A0ABD6ETS5_9BILA</name>
<feature type="domain" description="LIM zinc-binding" evidence="6">
    <location>
        <begin position="352"/>
        <end position="412"/>
    </location>
</feature>
<dbReference type="PANTHER" id="PTHR24219">
    <property type="entry name" value="LIM DOMAIN-CONTAINING PROTEIN JUB"/>
    <property type="match status" value="1"/>
</dbReference>
<feature type="domain" description="LIM zinc-binding" evidence="6">
    <location>
        <begin position="287"/>
        <end position="348"/>
    </location>
</feature>
<gene>
    <name evidence="7" type="ORF">AB6A40_007152</name>
</gene>
<reference evidence="7 8" key="1">
    <citation type="submission" date="2024-08" db="EMBL/GenBank/DDBJ databases">
        <title>Gnathostoma spinigerum genome.</title>
        <authorList>
            <person name="Gonzalez-Bertolin B."/>
            <person name="Monzon S."/>
            <person name="Zaballos A."/>
            <person name="Jimenez P."/>
            <person name="Dekumyoy P."/>
            <person name="Varona S."/>
            <person name="Cuesta I."/>
            <person name="Sumanam S."/>
            <person name="Adisakwattana P."/>
            <person name="Gasser R.B."/>
            <person name="Hernandez-Gonzalez A."/>
            <person name="Young N.D."/>
            <person name="Perteguer M.J."/>
        </authorList>
    </citation>
    <scope>NUCLEOTIDE SEQUENCE [LARGE SCALE GENOMIC DNA]</scope>
    <source>
        <strain evidence="7">AL3</strain>
        <tissue evidence="7">Liver</tissue>
    </source>
</reference>
<feature type="region of interest" description="Disordered" evidence="5">
    <location>
        <begin position="125"/>
        <end position="158"/>
    </location>
</feature>
<evidence type="ECO:0000256" key="1">
    <source>
        <dbReference type="ARBA" id="ARBA00022723"/>
    </source>
</evidence>
<feature type="compositionally biased region" description="Polar residues" evidence="5">
    <location>
        <begin position="208"/>
        <end position="223"/>
    </location>
</feature>
<feature type="compositionally biased region" description="Low complexity" evidence="5">
    <location>
        <begin position="127"/>
        <end position="144"/>
    </location>
</feature>
<dbReference type="SUPFAM" id="SSF57716">
    <property type="entry name" value="Glucocorticoid receptor-like (DNA-binding domain)"/>
    <property type="match status" value="2"/>
</dbReference>
<dbReference type="InterPro" id="IPR001781">
    <property type="entry name" value="Znf_LIM"/>
</dbReference>
<keyword evidence="2 4" id="KW-0862">Zinc</keyword>
<dbReference type="Gene3D" id="2.10.110.10">
    <property type="entry name" value="Cysteine Rich Protein"/>
    <property type="match status" value="3"/>
</dbReference>